<organism evidence="3 4">
    <name type="scientific">Vibrio thalassae</name>
    <dbReference type="NCBI Taxonomy" id="1243014"/>
    <lineage>
        <taxon>Bacteria</taxon>
        <taxon>Pseudomonadati</taxon>
        <taxon>Pseudomonadota</taxon>
        <taxon>Gammaproteobacteria</taxon>
        <taxon>Vibrionales</taxon>
        <taxon>Vibrionaceae</taxon>
        <taxon>Vibrio</taxon>
    </lineage>
</organism>
<name>A0A240EP50_9VIBR</name>
<gene>
    <name evidence="3" type="ORF">VTH8203_03517</name>
</gene>
<dbReference type="PANTHER" id="PTHR43140">
    <property type="entry name" value="TYPE-1 RESTRICTION ENZYME ECOKI SPECIFICITY PROTEIN"/>
    <property type="match status" value="1"/>
</dbReference>
<dbReference type="SUPFAM" id="SSF116734">
    <property type="entry name" value="DNA methylase specificity domain"/>
    <property type="match status" value="2"/>
</dbReference>
<reference evidence="4" key="1">
    <citation type="submission" date="2016-06" db="EMBL/GenBank/DDBJ databases">
        <authorList>
            <person name="Rodrigo-Torres L."/>
            <person name="Arahal R.D."/>
            <person name="Lucena T."/>
        </authorList>
    </citation>
    <scope>NUCLEOTIDE SEQUENCE [LARGE SCALE GENOMIC DNA]</scope>
    <source>
        <strain evidence="4">CECT8203</strain>
    </source>
</reference>
<evidence type="ECO:0000256" key="2">
    <source>
        <dbReference type="ARBA" id="ARBA00023125"/>
    </source>
</evidence>
<keyword evidence="2" id="KW-0238">DNA-binding</keyword>
<evidence type="ECO:0000313" key="3">
    <source>
        <dbReference type="EMBL" id="SNX49869.1"/>
    </source>
</evidence>
<dbReference type="EMBL" id="OANU01000078">
    <property type="protein sequence ID" value="SNX49869.1"/>
    <property type="molecule type" value="Genomic_DNA"/>
</dbReference>
<accession>A0A240EP50</accession>
<protein>
    <submittedName>
        <fullName evidence="3">EcoKI restriction-modification system protein HsdS</fullName>
    </submittedName>
</protein>
<keyword evidence="4" id="KW-1185">Reference proteome</keyword>
<dbReference type="PANTHER" id="PTHR43140:SF1">
    <property type="entry name" value="TYPE I RESTRICTION ENZYME ECOKI SPECIFICITY SUBUNIT"/>
    <property type="match status" value="1"/>
</dbReference>
<dbReference type="RefSeq" id="WP_096994861.1">
    <property type="nucleotide sequence ID" value="NZ_JBHSII010000011.1"/>
</dbReference>
<keyword evidence="1" id="KW-0680">Restriction system</keyword>
<evidence type="ECO:0000313" key="4">
    <source>
        <dbReference type="Proteomes" id="UP000219336"/>
    </source>
</evidence>
<proteinExistence type="predicted"/>
<dbReference type="AlphaFoldDB" id="A0A240EP50"/>
<dbReference type="GO" id="GO:0009307">
    <property type="term" value="P:DNA restriction-modification system"/>
    <property type="evidence" value="ECO:0007669"/>
    <property type="project" value="UniProtKB-KW"/>
</dbReference>
<dbReference type="OrthoDB" id="9798929at2"/>
<sequence>MSDTMFVQTTEYQAYKDSGFSWIGDVPEHWDVTSLGVCLKAYSEKNRSDLPLLSITRELGVIERDIEDQESNHNFIPDDLSGYKVLKKGQFGMNKMKAWQGSYGVSKFTGIVSPAYFIFDFIKDIDPNFFNWAIRSKLYVSYFGSASDGVRVGQWDLSKTRMKSIPFLIPPREEQASIVLFLDSKAIQIDEAIAIKQKQIELLKERKQIIIQQAVTQGLNLNVPMKDSGVDWIGTIPEHWSVKRAKYLLDEINERSETGLEELLSVSHMTGVTPRSEKNVTMFMAEDYTGSKLCHSGDLVINIMWAWMGALGVSDRTGIVSPSYGVFREQREGTFVPKYLEMLLKSTKYVEYYNKVSTGLHSSRLRFYGHMLFDMAMGFPPYEEQTQIVDYISRECSKVDEAITVQAEQVSKLKEYKTTLINSAVTGKIKVTELA</sequence>
<dbReference type="Gene3D" id="3.90.220.20">
    <property type="entry name" value="DNA methylase specificity domains"/>
    <property type="match status" value="2"/>
</dbReference>
<dbReference type="Gene3D" id="1.10.287.1120">
    <property type="entry name" value="Bipartite methylase S protein"/>
    <property type="match status" value="1"/>
</dbReference>
<evidence type="ECO:0000256" key="1">
    <source>
        <dbReference type="ARBA" id="ARBA00022747"/>
    </source>
</evidence>
<dbReference type="GO" id="GO:0003677">
    <property type="term" value="F:DNA binding"/>
    <property type="evidence" value="ECO:0007669"/>
    <property type="project" value="UniProtKB-KW"/>
</dbReference>
<dbReference type="InterPro" id="IPR044946">
    <property type="entry name" value="Restrct_endonuc_typeI_TRD_sf"/>
</dbReference>
<dbReference type="InterPro" id="IPR051212">
    <property type="entry name" value="Type-I_RE_S_subunit"/>
</dbReference>
<dbReference type="Proteomes" id="UP000219336">
    <property type="component" value="Unassembled WGS sequence"/>
</dbReference>